<dbReference type="InterPro" id="IPR036523">
    <property type="entry name" value="SurE-like_sf"/>
</dbReference>
<dbReference type="STRING" id="650164.K5V0D1"/>
<dbReference type="AlphaFoldDB" id="K5V0D1"/>
<evidence type="ECO:0000256" key="1">
    <source>
        <dbReference type="ARBA" id="ARBA00011062"/>
    </source>
</evidence>
<feature type="region of interest" description="Disordered" evidence="4">
    <location>
        <begin position="260"/>
        <end position="294"/>
    </location>
</feature>
<dbReference type="Gene3D" id="3.40.1210.10">
    <property type="entry name" value="Survival protein SurE-like phosphatase/nucleotidase"/>
    <property type="match status" value="1"/>
</dbReference>
<evidence type="ECO:0000313" key="8">
    <source>
        <dbReference type="Proteomes" id="UP000008370"/>
    </source>
</evidence>
<feature type="signal peptide" evidence="5">
    <location>
        <begin position="1"/>
        <end position="24"/>
    </location>
</feature>
<evidence type="ECO:0000256" key="2">
    <source>
        <dbReference type="ARBA" id="ARBA00022723"/>
    </source>
</evidence>
<protein>
    <recommendedName>
        <fullName evidence="6">Survival protein SurE-like phosphatase/nucleotidase domain-containing protein</fullName>
    </recommendedName>
</protein>
<dbReference type="InParanoid" id="K5V0D1"/>
<evidence type="ECO:0000256" key="3">
    <source>
        <dbReference type="ARBA" id="ARBA00022801"/>
    </source>
</evidence>
<feature type="chain" id="PRO_5003884404" description="Survival protein SurE-like phosphatase/nucleotidase domain-containing protein" evidence="5">
    <location>
        <begin position="25"/>
        <end position="335"/>
    </location>
</feature>
<dbReference type="RefSeq" id="XP_007396223.1">
    <property type="nucleotide sequence ID" value="XM_007396161.1"/>
</dbReference>
<organism evidence="7 8">
    <name type="scientific">Phanerochaete carnosa (strain HHB-10118-sp)</name>
    <name type="common">White-rot fungus</name>
    <name type="synonym">Peniophora carnosa</name>
    <dbReference type="NCBI Taxonomy" id="650164"/>
    <lineage>
        <taxon>Eukaryota</taxon>
        <taxon>Fungi</taxon>
        <taxon>Dikarya</taxon>
        <taxon>Basidiomycota</taxon>
        <taxon>Agaricomycotina</taxon>
        <taxon>Agaricomycetes</taxon>
        <taxon>Polyporales</taxon>
        <taxon>Phanerochaetaceae</taxon>
        <taxon>Phanerochaete</taxon>
    </lineage>
</organism>
<evidence type="ECO:0000256" key="4">
    <source>
        <dbReference type="SAM" id="MobiDB-lite"/>
    </source>
</evidence>
<keyword evidence="8" id="KW-1185">Reference proteome</keyword>
<dbReference type="PANTHER" id="PTHR30457:SF0">
    <property type="entry name" value="PHOSPHATASE, PUTATIVE (AFU_ORTHOLOGUE AFUA_4G01070)-RELATED"/>
    <property type="match status" value="1"/>
</dbReference>
<dbReference type="EMBL" id="JH930472">
    <property type="protein sequence ID" value="EKM55916.1"/>
    <property type="molecule type" value="Genomic_DNA"/>
</dbReference>
<accession>K5V0D1</accession>
<comment type="similarity">
    <text evidence="1">Belongs to the SurE nucleotidase family.</text>
</comment>
<dbReference type="Proteomes" id="UP000008370">
    <property type="component" value="Unassembled WGS sequence"/>
</dbReference>
<sequence>MLSSFTPLCALFFVGINVASVAFGANTSLNIILTNDDNWASANIRATYSALTAAGHNVILSAPVVQNSGQGGRFILPTTNITIPDEFGILQAGAPYYGQDPNNNRIWYMNGTPAAAVSTLYSVIRPIILGDNSSIDLVVAGPNEGHNLGGFYYTLSGTMGATVDAIYRERSSTCADAAGQLPAIAVSAGNGTHHSYLTLTNDTNDPANLAARLTTSFVNALASTKMSGQPLLPLGTGASINLPMFGRGLIAQMCERGAAAVHPHAPNRRRRRAGARHRLKRLPQRDTNRSGRPLTHCSLSATDGVNVNYTGSRILPGETGVTAGRQSSVSFFSID</sequence>
<dbReference type="GeneID" id="18910224"/>
<dbReference type="KEGG" id="pco:PHACADRAFT_184652"/>
<dbReference type="GO" id="GO:0046872">
    <property type="term" value="F:metal ion binding"/>
    <property type="evidence" value="ECO:0007669"/>
    <property type="project" value="UniProtKB-KW"/>
</dbReference>
<name>K5V0D1_PHACS</name>
<dbReference type="PANTHER" id="PTHR30457">
    <property type="entry name" value="5'-NUCLEOTIDASE SURE"/>
    <property type="match status" value="1"/>
</dbReference>
<dbReference type="Pfam" id="PF01975">
    <property type="entry name" value="SurE"/>
    <property type="match status" value="1"/>
</dbReference>
<evidence type="ECO:0000256" key="5">
    <source>
        <dbReference type="SAM" id="SignalP"/>
    </source>
</evidence>
<dbReference type="SUPFAM" id="SSF64167">
    <property type="entry name" value="SurE-like"/>
    <property type="match status" value="1"/>
</dbReference>
<feature type="compositionally biased region" description="Basic residues" evidence="4">
    <location>
        <begin position="265"/>
        <end position="282"/>
    </location>
</feature>
<feature type="domain" description="Survival protein SurE-like phosphatase/nucleotidase" evidence="6">
    <location>
        <begin position="31"/>
        <end position="244"/>
    </location>
</feature>
<dbReference type="HOGENOM" id="CLU_045192_0_0_1"/>
<evidence type="ECO:0000313" key="7">
    <source>
        <dbReference type="EMBL" id="EKM55916.1"/>
    </source>
</evidence>
<dbReference type="OrthoDB" id="4018688at2759"/>
<evidence type="ECO:0000259" key="6">
    <source>
        <dbReference type="Pfam" id="PF01975"/>
    </source>
</evidence>
<dbReference type="GO" id="GO:0008252">
    <property type="term" value="F:nucleotidase activity"/>
    <property type="evidence" value="ECO:0007669"/>
    <property type="project" value="InterPro"/>
</dbReference>
<keyword evidence="3" id="KW-0378">Hydrolase</keyword>
<dbReference type="InterPro" id="IPR030048">
    <property type="entry name" value="SurE"/>
</dbReference>
<reference evidence="7 8" key="1">
    <citation type="journal article" date="2012" name="BMC Genomics">
        <title>Comparative genomics of the white-rot fungi, Phanerochaete carnosa and P. chrysosporium, to elucidate the genetic basis of the distinct wood types they colonize.</title>
        <authorList>
            <person name="Suzuki H."/>
            <person name="MacDonald J."/>
            <person name="Syed K."/>
            <person name="Salamov A."/>
            <person name="Hori C."/>
            <person name="Aerts A."/>
            <person name="Henrissat B."/>
            <person name="Wiebenga A."/>
            <person name="vanKuyk P.A."/>
            <person name="Barry K."/>
            <person name="Lindquist E."/>
            <person name="LaButti K."/>
            <person name="Lapidus A."/>
            <person name="Lucas S."/>
            <person name="Coutinho P."/>
            <person name="Gong Y."/>
            <person name="Samejima M."/>
            <person name="Mahadevan R."/>
            <person name="Abou-Zaid M."/>
            <person name="de Vries R.P."/>
            <person name="Igarashi K."/>
            <person name="Yadav J.S."/>
            <person name="Grigoriev I.V."/>
            <person name="Master E.R."/>
        </authorList>
    </citation>
    <scope>NUCLEOTIDE SEQUENCE [LARGE SCALE GENOMIC DNA]</scope>
    <source>
        <strain evidence="7 8">HHB-10118-sp</strain>
    </source>
</reference>
<keyword evidence="5" id="KW-0732">Signal</keyword>
<dbReference type="InterPro" id="IPR002828">
    <property type="entry name" value="SurE-like_Pase/nucleotidase"/>
</dbReference>
<proteinExistence type="inferred from homology"/>
<keyword evidence="2" id="KW-0479">Metal-binding</keyword>
<gene>
    <name evidence="7" type="ORF">PHACADRAFT_184652</name>
</gene>